<keyword evidence="2" id="KW-0812">Transmembrane</keyword>
<keyword evidence="2" id="KW-1133">Transmembrane helix</keyword>
<evidence type="ECO:0000313" key="4">
    <source>
        <dbReference type="Proteomes" id="UP000198889"/>
    </source>
</evidence>
<dbReference type="InterPro" id="IPR007251">
    <property type="entry name" value="Iron_permease_Fet4"/>
</dbReference>
<gene>
    <name evidence="3" type="ORF">SAMN05660859_2989</name>
</gene>
<feature type="region of interest" description="Disordered" evidence="1">
    <location>
        <begin position="124"/>
        <end position="143"/>
    </location>
</feature>
<dbReference type="AlphaFoldDB" id="A0A1G4TK43"/>
<evidence type="ECO:0000313" key="3">
    <source>
        <dbReference type="EMBL" id="SCW80959.1"/>
    </source>
</evidence>
<accession>A0A1G4TK43</accession>
<keyword evidence="4" id="KW-1185">Reference proteome</keyword>
<name>A0A1G4TK43_9HYPH</name>
<keyword evidence="2" id="KW-0472">Membrane</keyword>
<dbReference type="STRING" id="177413.SAMN05660859_2989"/>
<reference evidence="4" key="1">
    <citation type="submission" date="2016-10" db="EMBL/GenBank/DDBJ databases">
        <authorList>
            <person name="Varghese N."/>
            <person name="Submissions S."/>
        </authorList>
    </citation>
    <scope>NUCLEOTIDE SEQUENCE [LARGE SCALE GENOMIC DNA]</scope>
    <source>
        <strain evidence="4">CGMCC 1.1761</strain>
    </source>
</reference>
<proteinExistence type="predicted"/>
<dbReference type="Proteomes" id="UP000198889">
    <property type="component" value="Unassembled WGS sequence"/>
</dbReference>
<dbReference type="Pfam" id="PF04120">
    <property type="entry name" value="Iron_permease"/>
    <property type="match status" value="1"/>
</dbReference>
<protein>
    <submittedName>
        <fullName evidence="3">Low affinity Fe/Cu permease</fullName>
    </submittedName>
</protein>
<evidence type="ECO:0000256" key="2">
    <source>
        <dbReference type="SAM" id="Phobius"/>
    </source>
</evidence>
<evidence type="ECO:0000256" key="1">
    <source>
        <dbReference type="SAM" id="MobiDB-lite"/>
    </source>
</evidence>
<sequence length="143" mass="15717">MALSSGGKPTRSYFTRFAQWIATQAGKPITFAAAASLIVLWALTGPFVGFGDTWQLIINTSTTIITFLMVFVIQNSQNRDTAALHIKIDELIARTEGTRRVLLDLEELDDGALEKIRGEYEELARREREGGEDEGDAPTARGG</sequence>
<feature type="transmembrane region" description="Helical" evidence="2">
    <location>
        <begin position="54"/>
        <end position="73"/>
    </location>
</feature>
<organism evidence="3 4">
    <name type="scientific">Ancylobacter rudongensis</name>
    <dbReference type="NCBI Taxonomy" id="177413"/>
    <lineage>
        <taxon>Bacteria</taxon>
        <taxon>Pseudomonadati</taxon>
        <taxon>Pseudomonadota</taxon>
        <taxon>Alphaproteobacteria</taxon>
        <taxon>Hyphomicrobiales</taxon>
        <taxon>Xanthobacteraceae</taxon>
        <taxon>Ancylobacter</taxon>
    </lineage>
</organism>
<dbReference type="GO" id="GO:0055085">
    <property type="term" value="P:transmembrane transport"/>
    <property type="evidence" value="ECO:0007669"/>
    <property type="project" value="InterPro"/>
</dbReference>
<dbReference type="EMBL" id="FMTP01000004">
    <property type="protein sequence ID" value="SCW80959.1"/>
    <property type="molecule type" value="Genomic_DNA"/>
</dbReference>
<feature type="transmembrane region" description="Helical" evidence="2">
    <location>
        <begin position="29"/>
        <end position="48"/>
    </location>
</feature>
<dbReference type="RefSeq" id="WP_091441102.1">
    <property type="nucleotide sequence ID" value="NZ_FMTP01000004.1"/>
</dbReference>